<dbReference type="PRINTS" id="PR00315">
    <property type="entry name" value="ELONGATNFCT"/>
</dbReference>
<keyword evidence="2" id="KW-0648">Protein biosynthesis</keyword>
<dbReference type="NCBIfam" id="TIGR00231">
    <property type="entry name" value="small_GTP"/>
    <property type="match status" value="1"/>
</dbReference>
<dbReference type="Gene3D" id="3.40.50.300">
    <property type="entry name" value="P-loop containing nucleotide triphosphate hydrolases"/>
    <property type="match status" value="1"/>
</dbReference>
<dbReference type="SUPFAM" id="SSF54980">
    <property type="entry name" value="EF-G C-terminal domain-like"/>
    <property type="match status" value="2"/>
</dbReference>
<dbReference type="SUPFAM" id="SSF52540">
    <property type="entry name" value="P-loop containing nucleoside triphosphate hydrolases"/>
    <property type="match status" value="1"/>
</dbReference>
<comment type="caution">
    <text evidence="5">The sequence shown here is derived from an EMBL/GenBank/DDBJ whole genome shotgun (WGS) entry which is preliminary data.</text>
</comment>
<feature type="domain" description="Tr-type G" evidence="4">
    <location>
        <begin position="1"/>
        <end position="225"/>
    </location>
</feature>
<dbReference type="InterPro" id="IPR009000">
    <property type="entry name" value="Transl_B-barrel_sf"/>
</dbReference>
<keyword evidence="6" id="KW-1185">Reference proteome</keyword>
<dbReference type="InterPro" id="IPR041095">
    <property type="entry name" value="EFG_II"/>
</dbReference>
<dbReference type="Gene3D" id="2.40.30.10">
    <property type="entry name" value="Translation factors"/>
    <property type="match status" value="1"/>
</dbReference>
<dbReference type="PANTHER" id="PTHR43261:SF1">
    <property type="entry name" value="RIBOSOME-RELEASING FACTOR 2, MITOCHONDRIAL"/>
    <property type="match status" value="1"/>
</dbReference>
<dbReference type="SUPFAM" id="SSF54211">
    <property type="entry name" value="Ribosomal protein S5 domain 2-like"/>
    <property type="match status" value="1"/>
</dbReference>
<proteinExistence type="predicted"/>
<dbReference type="InterPro" id="IPR020568">
    <property type="entry name" value="Ribosomal_Su5_D2-typ_SF"/>
</dbReference>
<accession>A0ABT1SHS1</accession>
<dbReference type="PANTHER" id="PTHR43261">
    <property type="entry name" value="TRANSLATION ELONGATION FACTOR G-RELATED"/>
    <property type="match status" value="1"/>
</dbReference>
<reference evidence="5 6" key="1">
    <citation type="submission" date="2022-06" db="EMBL/GenBank/DDBJ databases">
        <title>Isolation of gut microbiota from human fecal samples.</title>
        <authorList>
            <person name="Pamer E.G."/>
            <person name="Barat B."/>
            <person name="Waligurski E."/>
            <person name="Medina S."/>
            <person name="Paddock L."/>
            <person name="Mostad J."/>
        </authorList>
    </citation>
    <scope>NUCLEOTIDE SEQUENCE [LARGE SCALE GENOMIC DNA]</scope>
    <source>
        <strain evidence="5 6">DFI.6.1</strain>
    </source>
</reference>
<dbReference type="InterPro" id="IPR014721">
    <property type="entry name" value="Ribsml_uS5_D2-typ_fold_subgr"/>
</dbReference>
<dbReference type="Proteomes" id="UP001524435">
    <property type="component" value="Unassembled WGS sequence"/>
</dbReference>
<keyword evidence="3" id="KW-0342">GTP-binding</keyword>
<dbReference type="RefSeq" id="WP_256197238.1">
    <property type="nucleotide sequence ID" value="NZ_JANGCH010000001.1"/>
</dbReference>
<evidence type="ECO:0000313" key="6">
    <source>
        <dbReference type="Proteomes" id="UP001524435"/>
    </source>
</evidence>
<evidence type="ECO:0000259" key="4">
    <source>
        <dbReference type="PROSITE" id="PS51722"/>
    </source>
</evidence>
<dbReference type="Pfam" id="PF03764">
    <property type="entry name" value="EFG_IV"/>
    <property type="match status" value="1"/>
</dbReference>
<evidence type="ECO:0000256" key="2">
    <source>
        <dbReference type="ARBA" id="ARBA00022917"/>
    </source>
</evidence>
<dbReference type="Pfam" id="PF00679">
    <property type="entry name" value="EFG_C"/>
    <property type="match status" value="1"/>
</dbReference>
<dbReference type="Pfam" id="PF00009">
    <property type="entry name" value="GTP_EFTU"/>
    <property type="match status" value="1"/>
</dbReference>
<dbReference type="Pfam" id="PF05991">
    <property type="entry name" value="NYN_YacP"/>
    <property type="match status" value="1"/>
</dbReference>
<organism evidence="5 6">
    <name type="scientific">Massilicoli timonensis</name>
    <dbReference type="NCBI Taxonomy" id="2015901"/>
    <lineage>
        <taxon>Bacteria</taxon>
        <taxon>Bacillati</taxon>
        <taxon>Bacillota</taxon>
        <taxon>Erysipelotrichia</taxon>
        <taxon>Erysipelotrichales</taxon>
        <taxon>Erysipelotrichaceae</taxon>
        <taxon>Massilicoli</taxon>
    </lineage>
</organism>
<dbReference type="InterPro" id="IPR010298">
    <property type="entry name" value="YacP-like"/>
</dbReference>
<evidence type="ECO:0000256" key="3">
    <source>
        <dbReference type="ARBA" id="ARBA00023134"/>
    </source>
</evidence>
<keyword evidence="1" id="KW-0547">Nucleotide-binding</keyword>
<dbReference type="Pfam" id="PF14492">
    <property type="entry name" value="EFG_III"/>
    <property type="match status" value="1"/>
</dbReference>
<evidence type="ECO:0000313" key="5">
    <source>
        <dbReference type="EMBL" id="MCQ5120769.1"/>
    </source>
</evidence>
<sequence>MKYTVVGMLAHVDAGKTTLSESLLYQSKTIRKWGRVDHGSTFFDYDQQERKRGITIFAKQARLKWKDTLIQLLDTPGHVDFSAEMERTLGVLDYAVVIISALDGVQAHTETIWKLLKHYQVPTFLFINKMDITYASKAQLLQEIKTKLGDACVDFTDMDDAFYEQAALCEEALLEEYAQTLYISDASLQKAIMERKLFPCFFGAALKQQGVVAFLDALDRFTIQKTYPDTFGAKVYQITHDEQGSILAHVKITGGVLRAKQVLENKEKIDQLRRYQGNDFQIVQEAKAGEIITLKGVRHLYAGAALGYEKTEKPMLAAYLNYVVEPLQQVDLFQLHRQLAELAKEDPQLHVTLKDGTLFIRLMGEIQIEVIRQLIEARYGVSVALRADKVAYMETIRTAAEGVGHFEPLRHYAEVHLLLEPLPQGSGVEVRSDCPYDELAKNWQRLILDHLETTQFPGVLCGMPLTDVRITLLSGKAHLKHTESNDFKEACNRALRQALMKVESVLLEPYYAYEMEVPSALAAKAIYDVEAMQGTFALVSDNGESAVLSGRAPVAKLHGYQGKLHAYSKGKGKLFCSFACFAPCENAEALITQIGYDPQKDSAFPCGSIFCKHGAGFYVPWDEVEHYMHLPYQYQKKEAVLSPITHETSKRTYGEEELEAIFQRTYRTKAKENKKAFRKTEKMNKETTAKQPSERCLLVDGYNLIFSWPQLQQMAKDNMEGARKRLIDMMGNYQGYHGGLLILVFDAYQVERSQPMMHKDGDIYVAYTKYAQSADQYIEQATHELASNYQVRVATSDGAVQLISMSQGAQRISAREFLKEVEETGAFLLKAHQQQNTYHFAQPLAALRKQDHDAGRSEKEDEQNTS</sequence>
<dbReference type="Gene3D" id="3.30.230.10">
    <property type="match status" value="1"/>
</dbReference>
<gene>
    <name evidence="5" type="ORF">NE663_00660</name>
</gene>
<dbReference type="InterPro" id="IPR035647">
    <property type="entry name" value="EFG_III/V"/>
</dbReference>
<dbReference type="InterPro" id="IPR000795">
    <property type="entry name" value="T_Tr_GTP-bd_dom"/>
</dbReference>
<dbReference type="SMART" id="SM00838">
    <property type="entry name" value="EFG_C"/>
    <property type="match status" value="1"/>
</dbReference>
<dbReference type="CDD" id="cd10912">
    <property type="entry name" value="PIN_YacP-like"/>
    <property type="match status" value="1"/>
</dbReference>
<dbReference type="Gene3D" id="3.30.70.870">
    <property type="entry name" value="Elongation Factor G (Translational Gtpase), domain 3"/>
    <property type="match status" value="1"/>
</dbReference>
<dbReference type="SMART" id="SM00889">
    <property type="entry name" value="EFG_IV"/>
    <property type="match status" value="1"/>
</dbReference>
<dbReference type="InterPro" id="IPR005225">
    <property type="entry name" value="Small_GTP-bd"/>
</dbReference>
<name>A0ABT1SHS1_9FIRM</name>
<dbReference type="Gene3D" id="3.30.70.240">
    <property type="match status" value="1"/>
</dbReference>
<dbReference type="SUPFAM" id="SSF50447">
    <property type="entry name" value="Translation proteins"/>
    <property type="match status" value="1"/>
</dbReference>
<dbReference type="EMBL" id="JANGCH010000001">
    <property type="protein sequence ID" value="MCQ5120769.1"/>
    <property type="molecule type" value="Genomic_DNA"/>
</dbReference>
<dbReference type="PROSITE" id="PS00301">
    <property type="entry name" value="G_TR_1"/>
    <property type="match status" value="1"/>
</dbReference>
<dbReference type="InterPro" id="IPR031157">
    <property type="entry name" value="G_TR_CS"/>
</dbReference>
<evidence type="ECO:0000256" key="1">
    <source>
        <dbReference type="ARBA" id="ARBA00022741"/>
    </source>
</evidence>
<dbReference type="PROSITE" id="PS51722">
    <property type="entry name" value="G_TR_2"/>
    <property type="match status" value="1"/>
</dbReference>
<dbReference type="InterPro" id="IPR027417">
    <property type="entry name" value="P-loop_NTPase"/>
</dbReference>
<dbReference type="InterPro" id="IPR005517">
    <property type="entry name" value="Transl_elong_EFG/EF2_IV"/>
</dbReference>
<dbReference type="InterPro" id="IPR000640">
    <property type="entry name" value="EFG_V-like"/>
</dbReference>
<protein>
    <submittedName>
        <fullName evidence="5">TetM/TetW/TetO/TetS family tetracycline resistance ribosomal protection protein</fullName>
    </submittedName>
</protein>